<dbReference type="PANTHER" id="PTHR14421">
    <property type="entry name" value="SPERMATOGENESIS-ASSOCIATED PROTEIN 1"/>
    <property type="match status" value="1"/>
</dbReference>
<gene>
    <name evidence="2" type="ORF">ACJMK2_040716</name>
</gene>
<evidence type="ECO:0000313" key="2">
    <source>
        <dbReference type="EMBL" id="KAL3867870.1"/>
    </source>
</evidence>
<feature type="compositionally biased region" description="Polar residues" evidence="1">
    <location>
        <begin position="207"/>
        <end position="232"/>
    </location>
</feature>
<feature type="region of interest" description="Disordered" evidence="1">
    <location>
        <begin position="207"/>
        <end position="301"/>
    </location>
</feature>
<dbReference type="AlphaFoldDB" id="A0ABD3W2S9"/>
<feature type="region of interest" description="Disordered" evidence="1">
    <location>
        <begin position="1"/>
        <end position="20"/>
    </location>
</feature>
<dbReference type="PANTHER" id="PTHR14421:SF3">
    <property type="entry name" value="SPERMATOGENESIS-ASSOCIATED PROTEIN 1"/>
    <property type="match status" value="1"/>
</dbReference>
<sequence length="867" mass="99716">MSSRMNGYRSDRGTDRDRPPSEQLVDLHVYIVPPDIWREKFNNALNQNINDTVSVGLIRVHPETKVFVLRDEIEQQLGTEVIPREYVFLKSVGRSLTRLKSKQEYQMKAKHFLPPNAYAPEIYLLEATPEVRAALAASSEGSTRPQTQTSLEYDTYRPNYGPASEGQHLQTDKSSAMYSSVGVASSIGASTVGGGGARDVHSLLTQSPLPKIQPPTSYRQQQSYSPVGQSRTPPLQLQLSSAQLSPPQHSSERKDLQPSYKPSAPPAALTSRHDANPPLNFPSTTSLHGAPHVHTSRDSVLPIDNMHVQSDKHKPGMIHARVLTSERGGLDEHTESTQKSNQDEMFLYNAPMALASSWTNLERKKGPVDVERKPDENYIKVRQNAQLNLKEQSRRRQKEHDKNDEKESYTQPRPFQEHVSTDHRPGYAHVGAKQEHATNDKTYSSKQAHVSKNNLQKLQQPGQNGNTENMSSSSQALKQLTIPDKHDNFAANVYTSESSYREYTRDSTNDYVHRTYHVGQNVNTNSQAPVSYSSKVSTQPVFQLATNPPDNLGRRPYFKSPPATHIDVPPIPSPRRDDYLPPLSATPPPPPPPIASRAKHSRHESPAKAFDRPPSIVHNHINDDSGLAGYSPVNTYRENNDVLDRRKRSPETEVIQEHFVEKPEPEREEKRKIEPEPQLIHQRHKASRNEEEEERQRREAEERRRREEEEQQRREREEQDHLDWERQKREEEERRKREEEARRRREEEERRRKEEEKEKYAEMNRMKSGSDDDLAKFPSPPPPPEGSPKTRQTSAERRRKKGEKEKLLRELEAAREARHAAERQREELVRKAKQMQSKTQSRRNHDFQNFLWKEAISNSECCTKYKE</sequence>
<name>A0ABD3W2S9_SINWO</name>
<protein>
    <submittedName>
        <fullName evidence="2">Uncharacterized protein</fullName>
    </submittedName>
</protein>
<reference evidence="2 3" key="1">
    <citation type="submission" date="2024-11" db="EMBL/GenBank/DDBJ databases">
        <title>Chromosome-level genome assembly of the freshwater bivalve Anodonta woodiana.</title>
        <authorList>
            <person name="Chen X."/>
        </authorList>
    </citation>
    <scope>NUCLEOTIDE SEQUENCE [LARGE SCALE GENOMIC DNA]</scope>
    <source>
        <strain evidence="2">MN2024</strain>
        <tissue evidence="2">Gills</tissue>
    </source>
</reference>
<feature type="compositionally biased region" description="Basic and acidic residues" evidence="1">
    <location>
        <begin position="9"/>
        <end position="20"/>
    </location>
</feature>
<keyword evidence="3" id="KW-1185">Reference proteome</keyword>
<accession>A0ABD3W2S9</accession>
<feature type="region of interest" description="Disordered" evidence="1">
    <location>
        <begin position="365"/>
        <end position="425"/>
    </location>
</feature>
<dbReference type="EMBL" id="JBJQND010000008">
    <property type="protein sequence ID" value="KAL3867870.1"/>
    <property type="molecule type" value="Genomic_DNA"/>
</dbReference>
<feature type="compositionally biased region" description="Basic and acidic residues" evidence="1">
    <location>
        <begin position="415"/>
        <end position="425"/>
    </location>
</feature>
<proteinExistence type="predicted"/>
<comment type="caution">
    <text evidence="2">The sequence shown here is derived from an EMBL/GenBank/DDBJ whole genome shotgun (WGS) entry which is preliminary data.</text>
</comment>
<organism evidence="2 3">
    <name type="scientific">Sinanodonta woodiana</name>
    <name type="common">Chinese pond mussel</name>
    <name type="synonym">Anodonta woodiana</name>
    <dbReference type="NCBI Taxonomy" id="1069815"/>
    <lineage>
        <taxon>Eukaryota</taxon>
        <taxon>Metazoa</taxon>
        <taxon>Spiralia</taxon>
        <taxon>Lophotrochozoa</taxon>
        <taxon>Mollusca</taxon>
        <taxon>Bivalvia</taxon>
        <taxon>Autobranchia</taxon>
        <taxon>Heteroconchia</taxon>
        <taxon>Palaeoheterodonta</taxon>
        <taxon>Unionida</taxon>
        <taxon>Unionoidea</taxon>
        <taxon>Unionidae</taxon>
        <taxon>Unioninae</taxon>
        <taxon>Sinanodonta</taxon>
    </lineage>
</organism>
<feature type="compositionally biased region" description="Basic and acidic residues" evidence="1">
    <location>
        <begin position="365"/>
        <end position="379"/>
    </location>
</feature>
<feature type="compositionally biased region" description="Basic and acidic residues" evidence="1">
    <location>
        <begin position="638"/>
        <end position="675"/>
    </location>
</feature>
<dbReference type="Proteomes" id="UP001634394">
    <property type="component" value="Unassembled WGS sequence"/>
</dbReference>
<feature type="compositionally biased region" description="Low complexity" evidence="1">
    <location>
        <begin position="233"/>
        <end position="249"/>
    </location>
</feature>
<dbReference type="InterPro" id="IPR039062">
    <property type="entry name" value="SPAT1"/>
</dbReference>
<feature type="region of interest" description="Disordered" evidence="1">
    <location>
        <begin position="543"/>
        <end position="844"/>
    </location>
</feature>
<feature type="compositionally biased region" description="Basic and acidic residues" evidence="1">
    <location>
        <begin position="694"/>
        <end position="775"/>
    </location>
</feature>
<feature type="compositionally biased region" description="Polar residues" evidence="1">
    <location>
        <begin position="139"/>
        <end position="152"/>
    </location>
</feature>
<feature type="compositionally biased region" description="Pro residues" evidence="1">
    <location>
        <begin position="584"/>
        <end position="594"/>
    </location>
</feature>
<evidence type="ECO:0000256" key="1">
    <source>
        <dbReference type="SAM" id="MobiDB-lite"/>
    </source>
</evidence>
<evidence type="ECO:0000313" key="3">
    <source>
        <dbReference type="Proteomes" id="UP001634394"/>
    </source>
</evidence>
<feature type="region of interest" description="Disordered" evidence="1">
    <location>
        <begin position="136"/>
        <end position="174"/>
    </location>
</feature>
<feature type="compositionally biased region" description="Basic and acidic residues" evidence="1">
    <location>
        <begin position="802"/>
        <end position="830"/>
    </location>
</feature>
<feature type="compositionally biased region" description="Basic and acidic residues" evidence="1">
    <location>
        <begin position="391"/>
        <end position="408"/>
    </location>
</feature>